<evidence type="ECO:0000256" key="2">
    <source>
        <dbReference type="SAM" id="MobiDB-lite"/>
    </source>
</evidence>
<evidence type="ECO:0000313" key="5">
    <source>
        <dbReference type="EMBL" id="KAK3097896.1"/>
    </source>
</evidence>
<feature type="compositionally biased region" description="Basic and acidic residues" evidence="2">
    <location>
        <begin position="1557"/>
        <end position="1571"/>
    </location>
</feature>
<feature type="region of interest" description="Disordered" evidence="2">
    <location>
        <begin position="1318"/>
        <end position="1364"/>
    </location>
</feature>
<feature type="compositionally biased region" description="Low complexity" evidence="2">
    <location>
        <begin position="1648"/>
        <end position="1679"/>
    </location>
</feature>
<dbReference type="PANTHER" id="PTHR23179:SF3">
    <property type="entry name" value="RHO GTPASE-ACTIVATING PROTEIN 20"/>
    <property type="match status" value="1"/>
</dbReference>
<comment type="caution">
    <text evidence="5">The sequence shown here is derived from an EMBL/GenBank/DDBJ whole genome shotgun (WGS) entry which is preliminary data.</text>
</comment>
<name>A0AA88Y4U6_PINIB</name>
<evidence type="ECO:0000259" key="4">
    <source>
        <dbReference type="PROSITE" id="PS50238"/>
    </source>
</evidence>
<feature type="region of interest" description="Disordered" evidence="2">
    <location>
        <begin position="1406"/>
        <end position="1789"/>
    </location>
</feature>
<feature type="compositionally biased region" description="Polar residues" evidence="2">
    <location>
        <begin position="1545"/>
        <end position="1555"/>
    </location>
</feature>
<feature type="region of interest" description="Disordered" evidence="2">
    <location>
        <begin position="772"/>
        <end position="814"/>
    </location>
</feature>
<dbReference type="Gene3D" id="1.10.555.10">
    <property type="entry name" value="Rho GTPase activation protein"/>
    <property type="match status" value="1"/>
</dbReference>
<feature type="compositionally biased region" description="Low complexity" evidence="2">
    <location>
        <begin position="1535"/>
        <end position="1544"/>
    </location>
</feature>
<protein>
    <recommendedName>
        <fullName evidence="7">Rho GTPase-activating protein 20</fullName>
    </recommendedName>
</protein>
<dbReference type="InterPro" id="IPR000198">
    <property type="entry name" value="RhoGAP_dom"/>
</dbReference>
<feature type="compositionally biased region" description="Low complexity" evidence="2">
    <location>
        <begin position="1594"/>
        <end position="1613"/>
    </location>
</feature>
<dbReference type="FunFam" id="2.30.29.30:FF:000217">
    <property type="entry name" value="Rho GTPase activating protein 20"/>
    <property type="match status" value="1"/>
</dbReference>
<feature type="compositionally biased region" description="Basic and acidic residues" evidence="2">
    <location>
        <begin position="1615"/>
        <end position="1636"/>
    </location>
</feature>
<feature type="compositionally biased region" description="Pro residues" evidence="2">
    <location>
        <begin position="1724"/>
        <end position="1736"/>
    </location>
</feature>
<reference evidence="5" key="1">
    <citation type="submission" date="2019-08" db="EMBL/GenBank/DDBJ databases">
        <title>The improved chromosome-level genome for the pearl oyster Pinctada fucata martensii using PacBio sequencing and Hi-C.</title>
        <authorList>
            <person name="Zheng Z."/>
        </authorList>
    </citation>
    <scope>NUCLEOTIDE SEQUENCE</scope>
    <source>
        <strain evidence="5">ZZ-2019</strain>
        <tissue evidence="5">Adductor muscle</tissue>
    </source>
</reference>
<feature type="compositionally biased region" description="Basic and acidic residues" evidence="2">
    <location>
        <begin position="1349"/>
        <end position="1364"/>
    </location>
</feature>
<gene>
    <name evidence="5" type="ORF">FSP39_014249</name>
</gene>
<evidence type="ECO:0000259" key="3">
    <source>
        <dbReference type="PROSITE" id="PS50010"/>
    </source>
</evidence>
<accession>A0AA88Y4U6</accession>
<feature type="region of interest" description="Disordered" evidence="2">
    <location>
        <begin position="347"/>
        <end position="391"/>
    </location>
</feature>
<feature type="region of interest" description="Disordered" evidence="2">
    <location>
        <begin position="1"/>
        <end position="21"/>
    </location>
</feature>
<dbReference type="PROSITE" id="PS50238">
    <property type="entry name" value="RHOGAP"/>
    <property type="match status" value="1"/>
</dbReference>
<dbReference type="SMART" id="SM00324">
    <property type="entry name" value="RhoGAP"/>
    <property type="match status" value="1"/>
</dbReference>
<feature type="compositionally biased region" description="Basic and acidic residues" evidence="2">
    <location>
        <begin position="272"/>
        <end position="293"/>
    </location>
</feature>
<dbReference type="SUPFAM" id="SSF50729">
    <property type="entry name" value="PH domain-like"/>
    <property type="match status" value="1"/>
</dbReference>
<dbReference type="SUPFAM" id="SSF48350">
    <property type="entry name" value="GTPase activation domain, GAP"/>
    <property type="match status" value="1"/>
</dbReference>
<dbReference type="GO" id="GO:0005085">
    <property type="term" value="F:guanyl-nucleotide exchange factor activity"/>
    <property type="evidence" value="ECO:0007669"/>
    <property type="project" value="InterPro"/>
</dbReference>
<dbReference type="GO" id="GO:0007165">
    <property type="term" value="P:signal transduction"/>
    <property type="evidence" value="ECO:0007669"/>
    <property type="project" value="InterPro"/>
</dbReference>
<keyword evidence="1" id="KW-0343">GTPase activation</keyword>
<feature type="compositionally biased region" description="Low complexity" evidence="2">
    <location>
        <begin position="1742"/>
        <end position="1763"/>
    </location>
</feature>
<dbReference type="SMART" id="SM00325">
    <property type="entry name" value="RhoGEF"/>
    <property type="match status" value="1"/>
</dbReference>
<dbReference type="InterPro" id="IPR000159">
    <property type="entry name" value="RA_dom"/>
</dbReference>
<feature type="compositionally biased region" description="Acidic residues" evidence="2">
    <location>
        <begin position="1414"/>
        <end position="1426"/>
    </location>
</feature>
<dbReference type="PANTHER" id="PTHR23179">
    <property type="entry name" value="T-CELL ACTIVATION RHO GTPASE ACTIVATING PROTEIN-RELATED"/>
    <property type="match status" value="1"/>
</dbReference>
<feature type="compositionally biased region" description="Basic and acidic residues" evidence="2">
    <location>
        <begin position="1493"/>
        <end position="1526"/>
    </location>
</feature>
<feature type="compositionally biased region" description="Basic and acidic residues" evidence="2">
    <location>
        <begin position="1055"/>
        <end position="1070"/>
    </location>
</feature>
<dbReference type="InterPro" id="IPR001849">
    <property type="entry name" value="PH_domain"/>
</dbReference>
<dbReference type="InterPro" id="IPR008936">
    <property type="entry name" value="Rho_GTPase_activation_prot"/>
</dbReference>
<proteinExistence type="predicted"/>
<feature type="compositionally biased region" description="Low complexity" evidence="2">
    <location>
        <begin position="1338"/>
        <end position="1348"/>
    </location>
</feature>
<dbReference type="Pfam" id="PF00620">
    <property type="entry name" value="RhoGAP"/>
    <property type="match status" value="1"/>
</dbReference>
<keyword evidence="6" id="KW-1185">Reference proteome</keyword>
<dbReference type="GO" id="GO:0005096">
    <property type="term" value="F:GTPase activator activity"/>
    <property type="evidence" value="ECO:0007669"/>
    <property type="project" value="UniProtKB-KW"/>
</dbReference>
<organism evidence="5 6">
    <name type="scientific">Pinctada imbricata</name>
    <name type="common">Atlantic pearl-oyster</name>
    <name type="synonym">Pinctada martensii</name>
    <dbReference type="NCBI Taxonomy" id="66713"/>
    <lineage>
        <taxon>Eukaryota</taxon>
        <taxon>Metazoa</taxon>
        <taxon>Spiralia</taxon>
        <taxon>Lophotrochozoa</taxon>
        <taxon>Mollusca</taxon>
        <taxon>Bivalvia</taxon>
        <taxon>Autobranchia</taxon>
        <taxon>Pteriomorphia</taxon>
        <taxon>Pterioida</taxon>
        <taxon>Pterioidea</taxon>
        <taxon>Pteriidae</taxon>
        <taxon>Pinctada</taxon>
    </lineage>
</organism>
<dbReference type="Proteomes" id="UP001186944">
    <property type="component" value="Unassembled WGS sequence"/>
</dbReference>
<dbReference type="PROSITE" id="PS50010">
    <property type="entry name" value="DH_2"/>
    <property type="match status" value="2"/>
</dbReference>
<dbReference type="InterPro" id="IPR000219">
    <property type="entry name" value="DH_dom"/>
</dbReference>
<feature type="compositionally biased region" description="Polar residues" evidence="2">
    <location>
        <begin position="1764"/>
        <end position="1781"/>
    </location>
</feature>
<feature type="compositionally biased region" description="Basic and acidic residues" evidence="2">
    <location>
        <begin position="1025"/>
        <end position="1034"/>
    </location>
</feature>
<feature type="domain" description="Rho-GAP" evidence="4">
    <location>
        <begin position="815"/>
        <end position="1008"/>
    </location>
</feature>
<feature type="compositionally biased region" description="Basic and acidic residues" evidence="2">
    <location>
        <begin position="772"/>
        <end position="784"/>
    </location>
</feature>
<dbReference type="InterPro" id="IPR047887">
    <property type="entry name" value="ARHGAP20_PH"/>
</dbReference>
<feature type="compositionally biased region" description="Polar residues" evidence="2">
    <location>
        <begin position="1685"/>
        <end position="1696"/>
    </location>
</feature>
<sequence>MNNFHRRSSWGRRKSREGPKIPRRRVVSFAGVVEVKTLSSEDGSGLREVLSQASMEHRISSYRVIMDTTRSLLNSDSSSGSTVLDSGLEDVFDELSKPDDYDLPKVPDNRRDIVQELLKTEKEYCKSLRGILDTYAEPLRKFSSLTNEDHMILFVGLEPIISFSHMLTTKIEDCLKSWDTQSTQIGSLFNNKKLWSVHEEYCSGFPKTKQFLDQKLASDDSLVQFCNLRRGQATQDLQSLLRLPSGRITLHAPLRLNFGKKRKAPQPPVIQHRRENSEPIYEEPRERRLAASKSEENLDEILWKERKRRSKSSEFFLTPDHRHDRSEFKTSGSRRMKIKAVFRMSAFHGTSPNIKRKESKKPKAKDETDNSQNKLGRTRKNGTVEPPDLDLYSGGAGILPDHLAHTDMEFEVQRIPEYDKYLHELLEDTDPDHPDFEDLSKAASRSQKMVREHEDELGTNTDNVKMDRIQQRFPNDDLQLRDSTPQNCRSLSTRRKSAPGAVLFKTLGKSKSSSNLWSAGNNSGHKRDMDMVSPIRQHSNNNRQFILEGPVEFATGLQRQDRYLFLFNDLLLVAKQKSSTTFKLKNRVRVCEMWTGDCLDEVSECTVPPDKSFVVGWPTTNVVATFKSVELKDLWLNKITETIDYERMRECNKTLTIMVMCKEINQCHPLNVDSNKTTKEVLLEAIEKFGIPEADRGECQLWVTSSKEDSPYPLIGHELPHAIRASELRDLAHTDDPTVSLDLEQKFDESSSPDKSPGFMLKIKTKFARKSSYEDGSKVKETKKSKLRLPFRKNKDDKNNNKTPGTPSPGILYGRPLHEVMEDGELPKPIMDMMRVIFLRGPFKEGILRKSSSKTRIEDFHRRIDSGEEDVIMEDTDPLLAGCLLKEYLRSLPNCLLCGNLYPEWKKLDGEEDTPEKFNRVHDLLCTIPTENLDFLRHLLCVLYHISQKKDRNKMDARNLAVCIAPSILYEQREDLKSTKKKDLALSNYSKPLFPLVQYMIENCAELLGENVLYLFGDAPEEPLPEPKLRHDSSGTDSDSCHSIMDSASGSHSIDSLEKDIYMGERDPSPHPRLNHISPSGLSKDSGHYSSQEALDIKNDFEIQMPRARDALVRQRPVIENTPPASPHSSSVDSLLTDSTGSFITNRQFSRDTETSDSYYTAEESVRDSFDSHDGVDLHPLNFLVGNIHGKNVQSRNFSPPTSPKNVRKLHPDEMHQNLSGRRSLPLPLTIPSFDTPRSQISSRIGHSAMDLSGSSSGPSMKQISKYNLGLATSPPPRVILKQMKQLSMQRQDNSNTPMRASLDSAILSQVNESENYRSELKVSKLHSNSPKSEKDSSNSVSKSNTPERSPKSRPEKPPSYDEAVKRKFMIKNGLPLEISEQDIQREKEAQLKAKLIYEESLKRFQETTRIPEDSESESDESDDQIVNDNDVYVALRNVKDPRKVYEESMKIFEQQGKRTPSPYREKRPSPPSQGRAPDSEHLSVPKCNLHRSHSDSTEHANKAEYFRKRDASPRARLHQSPDRENSPSTRLEYSSSSVSNSSSDTVTDTQQISPYQRERSESSPVIERHRFPTTSSTSAFNAHRSPHTSAQYSDSRYSNSRYSNSRVSRSVDTTVRDREIPRRESPSRSYPRDISADAVQTSRRFEYSLSKSSNFSSESSSTQSSRDNSRSSTPSRDPSYGRKTASSAVSKSQDLPWSVKSLKQIYDHSGSTSKGNMSSAGSRPPPPPYQPPPPFRRPDSSRLSSSSQSSVGSGSTGRSTPPTKVSPTQRRTGGPQTVNYDSDGVSYV</sequence>
<evidence type="ECO:0000313" key="6">
    <source>
        <dbReference type="Proteomes" id="UP001186944"/>
    </source>
</evidence>
<dbReference type="InterPro" id="IPR035899">
    <property type="entry name" value="DBL_dom_sf"/>
</dbReference>
<dbReference type="CDD" id="cd13319">
    <property type="entry name" value="PH_RARhoGAP"/>
    <property type="match status" value="1"/>
</dbReference>
<dbReference type="SMART" id="SM00233">
    <property type="entry name" value="PH"/>
    <property type="match status" value="1"/>
</dbReference>
<evidence type="ECO:0000256" key="1">
    <source>
        <dbReference type="ARBA" id="ARBA00022468"/>
    </source>
</evidence>
<dbReference type="Pfam" id="PF22286">
    <property type="entry name" value="RHG20_PH"/>
    <property type="match status" value="1"/>
</dbReference>
<dbReference type="Pfam" id="PF00788">
    <property type="entry name" value="RA"/>
    <property type="match status" value="1"/>
</dbReference>
<dbReference type="Gene3D" id="1.20.900.10">
    <property type="entry name" value="Dbl homology (DH) domain"/>
    <property type="match status" value="2"/>
</dbReference>
<dbReference type="EMBL" id="VSWD01000007">
    <property type="protein sequence ID" value="KAK3097896.1"/>
    <property type="molecule type" value="Genomic_DNA"/>
</dbReference>
<dbReference type="InterPro" id="IPR011993">
    <property type="entry name" value="PH-like_dom_sf"/>
</dbReference>
<dbReference type="SUPFAM" id="SSF48065">
    <property type="entry name" value="DBL homology domain (DH-domain)"/>
    <property type="match status" value="2"/>
</dbReference>
<evidence type="ECO:0008006" key="7">
    <source>
        <dbReference type="Google" id="ProtNLM"/>
    </source>
</evidence>
<feature type="domain" description="DH" evidence="3">
    <location>
        <begin position="412"/>
        <end position="456"/>
    </location>
</feature>
<feature type="compositionally biased region" description="Basic and acidic residues" evidence="2">
    <location>
        <begin position="1438"/>
        <end position="1451"/>
    </location>
</feature>
<dbReference type="Gene3D" id="2.30.29.30">
    <property type="entry name" value="Pleckstrin-homology domain (PH domain)/Phosphotyrosine-binding domain (PTB)"/>
    <property type="match status" value="1"/>
</dbReference>
<feature type="region of interest" description="Disordered" evidence="2">
    <location>
        <begin position="1024"/>
        <end position="1090"/>
    </location>
</feature>
<dbReference type="Pfam" id="PF00621">
    <property type="entry name" value="RhoGEF"/>
    <property type="match status" value="1"/>
</dbReference>
<feature type="region of interest" description="Disordered" evidence="2">
    <location>
        <begin position="260"/>
        <end position="293"/>
    </location>
</feature>
<feature type="compositionally biased region" description="Polar residues" evidence="2">
    <location>
        <begin position="1077"/>
        <end position="1090"/>
    </location>
</feature>
<feature type="domain" description="DH" evidence="3">
    <location>
        <begin position="109"/>
        <end position="249"/>
    </location>
</feature>